<keyword evidence="4" id="KW-1185">Reference proteome</keyword>
<keyword evidence="2" id="KW-1133">Transmembrane helix</keyword>
<evidence type="ECO:0000256" key="2">
    <source>
        <dbReference type="SAM" id="Phobius"/>
    </source>
</evidence>
<feature type="transmembrane region" description="Helical" evidence="2">
    <location>
        <begin position="44"/>
        <end position="61"/>
    </location>
</feature>
<accession>A0A133UIQ1</accession>
<proteinExistence type="predicted"/>
<keyword evidence="2" id="KW-0472">Membrane</keyword>
<gene>
    <name evidence="3" type="ORF">AKJ36_03620</name>
</gene>
<dbReference type="EMBL" id="LHXQ01000083">
    <property type="protein sequence ID" value="KXA93966.1"/>
    <property type="molecule type" value="Genomic_DNA"/>
</dbReference>
<reference evidence="3 4" key="1">
    <citation type="journal article" date="2016" name="Sci. Rep.">
        <title>Metabolic traits of an uncultured archaeal lineage -MSBL1- from brine pools of the Red Sea.</title>
        <authorList>
            <person name="Mwirichia R."/>
            <person name="Alam I."/>
            <person name="Rashid M."/>
            <person name="Vinu M."/>
            <person name="Ba-Alawi W."/>
            <person name="Anthony Kamau A."/>
            <person name="Kamanda Ngugi D."/>
            <person name="Goker M."/>
            <person name="Klenk H.P."/>
            <person name="Bajic V."/>
            <person name="Stingl U."/>
        </authorList>
    </citation>
    <scope>NUCLEOTIDE SEQUENCE [LARGE SCALE GENOMIC DNA]</scope>
    <source>
        <strain evidence="3">SCGC-AAA259I07</strain>
    </source>
</reference>
<name>A0A133UIQ1_9EURY</name>
<comment type="caution">
    <text evidence="3">The sequence shown here is derived from an EMBL/GenBank/DDBJ whole genome shotgun (WGS) entry which is preliminary data.</text>
</comment>
<feature type="region of interest" description="Disordered" evidence="1">
    <location>
        <begin position="71"/>
        <end position="90"/>
    </location>
</feature>
<keyword evidence="2" id="KW-0812">Transmembrane</keyword>
<evidence type="ECO:0000256" key="1">
    <source>
        <dbReference type="SAM" id="MobiDB-lite"/>
    </source>
</evidence>
<dbReference type="Proteomes" id="UP000070155">
    <property type="component" value="Unassembled WGS sequence"/>
</dbReference>
<feature type="transmembrane region" description="Helical" evidence="2">
    <location>
        <begin position="20"/>
        <end position="38"/>
    </location>
</feature>
<evidence type="ECO:0000313" key="4">
    <source>
        <dbReference type="Proteomes" id="UP000070155"/>
    </source>
</evidence>
<organism evidence="3 4">
    <name type="scientific">candidate division MSBL1 archaeon SCGC-AAA259I07</name>
    <dbReference type="NCBI Taxonomy" id="1698266"/>
    <lineage>
        <taxon>Archaea</taxon>
        <taxon>Methanobacteriati</taxon>
        <taxon>Methanobacteriota</taxon>
        <taxon>candidate division MSBL1</taxon>
    </lineage>
</organism>
<dbReference type="AlphaFoldDB" id="A0A133UIQ1"/>
<sequence length="130" mass="14802">MHREKGKTMEIKLTKGEKVAGCFFTTGLFLVTLALSLWRASIPLITFSLLGSIVWFMVTFTKYSSYRAVKKETGEGLPESSKEVIREEKRETEKLRKDVQSLRSDVDKLRATLAEEGVPTEVDEKTQNKK</sequence>
<evidence type="ECO:0000313" key="3">
    <source>
        <dbReference type="EMBL" id="KXA93966.1"/>
    </source>
</evidence>
<protein>
    <submittedName>
        <fullName evidence="3">Uncharacterized protein</fullName>
    </submittedName>
</protein>